<dbReference type="Pfam" id="PF01161">
    <property type="entry name" value="PBP"/>
    <property type="match status" value="1"/>
</dbReference>
<dbReference type="EMBL" id="LCBC01000002">
    <property type="protein sequence ID" value="KKS04898.1"/>
    <property type="molecule type" value="Genomic_DNA"/>
</dbReference>
<gene>
    <name evidence="1" type="ORF">UU56_C0002G0038</name>
</gene>
<reference evidence="1 2" key="1">
    <citation type="journal article" date="2015" name="Nature">
        <title>rRNA introns, odd ribosomes, and small enigmatic genomes across a large radiation of phyla.</title>
        <authorList>
            <person name="Brown C.T."/>
            <person name="Hug L.A."/>
            <person name="Thomas B.C."/>
            <person name="Sharon I."/>
            <person name="Castelle C.J."/>
            <person name="Singh A."/>
            <person name="Wilkins M.J."/>
            <person name="Williams K.H."/>
            <person name="Banfield J.F."/>
        </authorList>
    </citation>
    <scope>NUCLEOTIDE SEQUENCE [LARGE SCALE GENOMIC DNA]</scope>
</reference>
<dbReference type="PANTHER" id="PTHR30289">
    <property type="entry name" value="UNCHARACTERIZED PROTEIN YBCL-RELATED"/>
    <property type="match status" value="1"/>
</dbReference>
<dbReference type="InterPro" id="IPR005247">
    <property type="entry name" value="YbhB_YbcL/LppC-like"/>
</dbReference>
<dbReference type="CDD" id="cd00865">
    <property type="entry name" value="PEBP_bact_arch"/>
    <property type="match status" value="1"/>
</dbReference>
<evidence type="ECO:0000313" key="2">
    <source>
        <dbReference type="Proteomes" id="UP000034493"/>
    </source>
</evidence>
<accession>A0A0G0YWS9</accession>
<dbReference type="InterPro" id="IPR008914">
    <property type="entry name" value="PEBP"/>
</dbReference>
<name>A0A0G0YWS9_9BACT</name>
<dbReference type="PANTHER" id="PTHR30289:SF1">
    <property type="entry name" value="PEBP (PHOSPHATIDYLETHANOLAMINE-BINDING PROTEIN) FAMILY PROTEIN"/>
    <property type="match status" value="1"/>
</dbReference>
<dbReference type="InterPro" id="IPR036610">
    <property type="entry name" value="PEBP-like_sf"/>
</dbReference>
<protein>
    <submittedName>
        <fullName evidence="1">PEBP family protein</fullName>
    </submittedName>
</protein>
<dbReference type="Proteomes" id="UP000034493">
    <property type="component" value="Unassembled WGS sequence"/>
</dbReference>
<dbReference type="AlphaFoldDB" id="A0A0G0YWS9"/>
<proteinExistence type="predicted"/>
<evidence type="ECO:0000313" key="1">
    <source>
        <dbReference type="EMBL" id="KKS04898.1"/>
    </source>
</evidence>
<organism evidence="1 2">
    <name type="scientific">Candidatus Curtissbacteria bacterium GW2011_GWA2_41_24</name>
    <dbReference type="NCBI Taxonomy" id="1618411"/>
    <lineage>
        <taxon>Bacteria</taxon>
        <taxon>Candidatus Curtissiibacteriota</taxon>
    </lineage>
</organism>
<sequence>MKPLQVAIAVLILALLAAGGIILLRQSKIGPKPIGQITKPSSAVKVESKMKLASSAFSDNQSIPAKYTCDGVNISPPLTISEIPENAQGLVLIVDDPDAPAGDWVHWTVFNIDPAMTEVTEGTVPTGGVEGMTDFGKTGWGGPCPPASPKSQRGEPSGTHRYQFKLYALDTTLELGSSAKKQDIGEAMQGHILDQTLLIGLYQRG</sequence>
<comment type="caution">
    <text evidence="1">The sequence shown here is derived from an EMBL/GenBank/DDBJ whole genome shotgun (WGS) entry which is preliminary data.</text>
</comment>
<dbReference type="NCBIfam" id="TIGR00481">
    <property type="entry name" value="YbhB/YbcL family Raf kinase inhibitor-like protein"/>
    <property type="match status" value="1"/>
</dbReference>
<dbReference type="SUPFAM" id="SSF49777">
    <property type="entry name" value="PEBP-like"/>
    <property type="match status" value="1"/>
</dbReference>
<dbReference type="Gene3D" id="3.90.280.10">
    <property type="entry name" value="PEBP-like"/>
    <property type="match status" value="1"/>
</dbReference>